<reference evidence="1" key="1">
    <citation type="submission" date="2016-02" db="EMBL/GenBank/DDBJ databases">
        <title>Draft Genome Sequence of Sporotomaculum syntrophicum Strain FB, a Syntrophic Benzoate Degrader.</title>
        <authorList>
            <person name="Nobu M.K."/>
            <person name="Narihiro T."/>
            <person name="Qiu Y.-L."/>
            <person name="Ohashi A."/>
            <person name="Liu W.-T."/>
            <person name="Yuji S."/>
        </authorList>
    </citation>
    <scope>NUCLEOTIDE SEQUENCE</scope>
    <source>
        <strain evidence="1">FB</strain>
    </source>
</reference>
<keyword evidence="2" id="KW-1185">Reference proteome</keyword>
<dbReference type="EMBL" id="LSRS01000003">
    <property type="protein sequence ID" value="KAF1085262.1"/>
    <property type="molecule type" value="Genomic_DNA"/>
</dbReference>
<organism evidence="1 2">
    <name type="scientific">Sporotomaculum syntrophicum</name>
    <dbReference type="NCBI Taxonomy" id="182264"/>
    <lineage>
        <taxon>Bacteria</taxon>
        <taxon>Bacillati</taxon>
        <taxon>Bacillota</taxon>
        <taxon>Clostridia</taxon>
        <taxon>Eubacteriales</taxon>
        <taxon>Desulfallaceae</taxon>
        <taxon>Sporotomaculum</taxon>
    </lineage>
</organism>
<protein>
    <recommendedName>
        <fullName evidence="3">Tetratricopeptide repeat protein</fullName>
    </recommendedName>
</protein>
<comment type="caution">
    <text evidence="1">The sequence shown here is derived from an EMBL/GenBank/DDBJ whole genome shotgun (WGS) entry which is preliminary data.</text>
</comment>
<name>A0A9D2WPJ8_9FIRM</name>
<gene>
    <name evidence="1" type="ORF">SPSYN_01398</name>
</gene>
<dbReference type="OrthoDB" id="600613at2"/>
<evidence type="ECO:0000313" key="2">
    <source>
        <dbReference type="Proteomes" id="UP000798488"/>
    </source>
</evidence>
<dbReference type="SUPFAM" id="SSF48452">
    <property type="entry name" value="TPR-like"/>
    <property type="match status" value="1"/>
</dbReference>
<evidence type="ECO:0000313" key="1">
    <source>
        <dbReference type="EMBL" id="KAF1085262.1"/>
    </source>
</evidence>
<dbReference type="Gene3D" id="1.25.40.10">
    <property type="entry name" value="Tetratricopeptide repeat domain"/>
    <property type="match status" value="2"/>
</dbReference>
<proteinExistence type="predicted"/>
<dbReference type="InterPro" id="IPR011990">
    <property type="entry name" value="TPR-like_helical_dom_sf"/>
</dbReference>
<dbReference type="AlphaFoldDB" id="A0A9D2WPJ8"/>
<sequence length="275" mass="32396">MAQAYEKRQEAKHFMAEGNFQEASLIYQDLWINYPEVNNVWDGYHYARCLYKLKDYQASLDVCRELFTMHHQSINNIYAWNIYYLEIDIEEVTDIEKYLKAANAIINLCNQQDSYSPYTRTALKMLKYCDVKGKFEMALQWVAKLNPDELSSEPFRFTDSSGKQRQISSDKEKYFLSYTKVLLKTCQYGKCIEECQKALVQVERFINDGDVWLRKNAADAMIEMGNDGEALKEYLNFYPRKKLWFIQHEIARLYFRLGDTDKAIDYGLAAALFSV</sequence>
<dbReference type="Proteomes" id="UP000798488">
    <property type="component" value="Unassembled WGS sequence"/>
</dbReference>
<evidence type="ECO:0008006" key="3">
    <source>
        <dbReference type="Google" id="ProtNLM"/>
    </source>
</evidence>
<accession>A0A9D2WPJ8</accession>
<dbReference type="RefSeq" id="WP_161821756.1">
    <property type="nucleotide sequence ID" value="NZ_LSRS01000003.1"/>
</dbReference>